<name>A0A8S5LN43_9CAUD</name>
<feature type="compositionally biased region" description="Low complexity" evidence="1">
    <location>
        <begin position="237"/>
        <end position="251"/>
    </location>
</feature>
<proteinExistence type="predicted"/>
<evidence type="ECO:0000256" key="1">
    <source>
        <dbReference type="SAM" id="MobiDB-lite"/>
    </source>
</evidence>
<evidence type="ECO:0000313" key="2">
    <source>
        <dbReference type="EMBL" id="DAD71493.1"/>
    </source>
</evidence>
<reference evidence="2" key="1">
    <citation type="journal article" date="2021" name="Proc. Natl. Acad. Sci. U.S.A.">
        <title>A Catalog of Tens of Thousands of Viruses from Human Metagenomes Reveals Hidden Associations with Chronic Diseases.</title>
        <authorList>
            <person name="Tisza M.J."/>
            <person name="Buck C.B."/>
        </authorList>
    </citation>
    <scope>NUCLEOTIDE SEQUENCE</scope>
    <source>
        <strain evidence="2">Ctsf32</strain>
    </source>
</reference>
<dbReference type="EMBL" id="BK015882">
    <property type="protein sequence ID" value="DAD71493.1"/>
    <property type="molecule type" value="Genomic_DNA"/>
</dbReference>
<feature type="region of interest" description="Disordered" evidence="1">
    <location>
        <begin position="196"/>
        <end position="299"/>
    </location>
</feature>
<protein>
    <submittedName>
        <fullName evidence="2">SsDNA-binding protein</fullName>
    </submittedName>
</protein>
<accession>A0A8S5LN43</accession>
<feature type="compositionally biased region" description="Polar residues" evidence="1">
    <location>
        <begin position="268"/>
        <end position="281"/>
    </location>
</feature>
<sequence>MARVTFEEATEMQSANNSNYVESFALKNDGDEALVRFMHDDVKSFDIVTTHGVTINGKFRSVNCLRNPKDPMEACPLCASGANTQNVMFIHLIEYSRDSNGNIVPVPKVWARGLSYATRIKSLINEYGPLSNYLFKIHRNGVAGSRDTSYDILFAPEQIYPSQNYPIPDGAFQDYSATGTIVLDKSFADLTTFVNTGRMPEDEPKENQSYGNGNYAPPATQFVPSGNSVGGPQIYTPQPQVAPVAQPSSPQFVPTTGTPVAPQAPTGMPSQFVPQAPTTGNPYYVPPVSNQVISRPVRN</sequence>
<organism evidence="2">
    <name type="scientific">Siphoviridae sp. ctsf32</name>
    <dbReference type="NCBI Taxonomy" id="2827594"/>
    <lineage>
        <taxon>Viruses</taxon>
        <taxon>Duplodnaviria</taxon>
        <taxon>Heunggongvirae</taxon>
        <taxon>Uroviricota</taxon>
        <taxon>Caudoviricetes</taxon>
    </lineage>
</organism>